<keyword evidence="5" id="KW-1185">Reference proteome</keyword>
<evidence type="ECO:0000259" key="3">
    <source>
        <dbReference type="Pfam" id="PF17853"/>
    </source>
</evidence>
<dbReference type="InterPro" id="IPR042070">
    <property type="entry name" value="PucR_C-HTH_sf"/>
</dbReference>
<dbReference type="Proteomes" id="UP001209083">
    <property type="component" value="Chromosome"/>
</dbReference>
<reference evidence="4 5" key="1">
    <citation type="submission" date="2023-05" db="EMBL/GenBank/DDBJ databases">
        <title>Lithophilousrod everest ZFBP1038 complete genpme.</title>
        <authorList>
            <person name="Tian M."/>
        </authorList>
    </citation>
    <scope>NUCLEOTIDE SEQUENCE [LARGE SCALE GENOMIC DNA]</scope>
    <source>
        <strain evidence="4 5">ZFBP1038</strain>
    </source>
</reference>
<evidence type="ECO:0000256" key="1">
    <source>
        <dbReference type="ARBA" id="ARBA00006754"/>
    </source>
</evidence>
<dbReference type="InterPro" id="IPR051448">
    <property type="entry name" value="CdaR-like_regulators"/>
</dbReference>
<dbReference type="RefSeq" id="WP_349638392.1">
    <property type="nucleotide sequence ID" value="NZ_CP090958.1"/>
</dbReference>
<dbReference type="Gene3D" id="1.10.10.2840">
    <property type="entry name" value="PucR C-terminal helix-turn-helix domain"/>
    <property type="match status" value="1"/>
</dbReference>
<protein>
    <submittedName>
        <fullName evidence="4">Helix-turn-helix domain-containing protein</fullName>
    </submittedName>
</protein>
<proteinExistence type="inferred from homology"/>
<dbReference type="PANTHER" id="PTHR33744">
    <property type="entry name" value="CARBOHYDRATE DIACID REGULATOR"/>
    <property type="match status" value="1"/>
</dbReference>
<dbReference type="Pfam" id="PF13556">
    <property type="entry name" value="HTH_30"/>
    <property type="match status" value="1"/>
</dbReference>
<dbReference type="Pfam" id="PF17853">
    <property type="entry name" value="GGDEF_2"/>
    <property type="match status" value="1"/>
</dbReference>
<accession>A0ABY8QRI1</accession>
<gene>
    <name evidence="4" type="ORF">LWF01_16135</name>
</gene>
<evidence type="ECO:0000313" key="5">
    <source>
        <dbReference type="Proteomes" id="UP001209083"/>
    </source>
</evidence>
<dbReference type="PANTHER" id="PTHR33744:SF17">
    <property type="entry name" value="CONSERVED PROTEIN"/>
    <property type="match status" value="1"/>
</dbReference>
<organism evidence="4 5">
    <name type="scientific">Saxibacter everestensis</name>
    <dbReference type="NCBI Taxonomy" id="2909229"/>
    <lineage>
        <taxon>Bacteria</taxon>
        <taxon>Bacillati</taxon>
        <taxon>Actinomycetota</taxon>
        <taxon>Actinomycetes</taxon>
        <taxon>Micrococcales</taxon>
        <taxon>Brevibacteriaceae</taxon>
        <taxon>Saxibacter</taxon>
    </lineage>
</organism>
<evidence type="ECO:0000259" key="2">
    <source>
        <dbReference type="Pfam" id="PF13556"/>
    </source>
</evidence>
<feature type="domain" description="PucR C-terminal helix-turn-helix" evidence="2">
    <location>
        <begin position="502"/>
        <end position="560"/>
    </location>
</feature>
<feature type="domain" description="CdaR GGDEF-like" evidence="3">
    <location>
        <begin position="292"/>
        <end position="444"/>
    </location>
</feature>
<comment type="similarity">
    <text evidence="1">Belongs to the CdaR family.</text>
</comment>
<sequence length="570" mass="60022">MALTIGSVLERLSFALLTYSAGHYDPDAPILSVTTSDSLDQGEQDAGALVLGIGLHESADIVAAIQHGGAVKATALVVRSPIETDPEITAALIASNLVLLCLSPGVSWIRLATIINSDIEHLYSRGEQMDLVGDGDADLFDVANSLSSLLGGPVTVEDMSSRILAFSSDHDKADEPRKQSILGRQVSKRHNEKLEQAGVFKSVFASARPVFVLPDVEGSRPRAVMRIRTGEETLGTIWAIVDGPLSAAQEQGFVEGSNVVALTMMHGKLAEDAGIRLRSSLVSRLVEGGSPAIEAAQQLGIAGSRCFVMAISRTGTDTAGGREDTALRSLAKLLSTFISSVSPKAVVSPVGGTLYAVIPSAAGPGNGFAAGRGASAAHRGASAGRGAAATEHLESGHANDARRIAADLLRRVPDAGHLRIGIGDLMADVTSLARSRKQADAACHVLQQPNTASAVRQVAYWRDVQVDSLLLELVDAMAARNEPITHPLDALISEDAKGMGELVGTLGVYLEKFGDVATAAAALHVHPNTFRYRLRKIAAIGGIDLSDPDTRFALMLQLRLLEYQKRQRLG</sequence>
<evidence type="ECO:0000313" key="4">
    <source>
        <dbReference type="EMBL" id="WGW11602.1"/>
    </source>
</evidence>
<dbReference type="InterPro" id="IPR041522">
    <property type="entry name" value="CdaR_GGDEF"/>
</dbReference>
<dbReference type="EMBL" id="CP090958">
    <property type="protein sequence ID" value="WGW11602.1"/>
    <property type="molecule type" value="Genomic_DNA"/>
</dbReference>
<dbReference type="InterPro" id="IPR025736">
    <property type="entry name" value="PucR_C-HTH_dom"/>
</dbReference>
<name>A0ABY8QRI1_9MICO</name>